<dbReference type="Pfam" id="PF04403">
    <property type="entry name" value="PqiA"/>
    <property type="match status" value="1"/>
</dbReference>
<dbReference type="AlphaFoldDB" id="A0A3G8LWJ1"/>
<evidence type="ECO:0000256" key="2">
    <source>
        <dbReference type="ARBA" id="ARBA00022475"/>
    </source>
</evidence>
<dbReference type="InterPro" id="IPR051800">
    <property type="entry name" value="PqiA-PqiB_transport"/>
</dbReference>
<accession>A0A3G8LWJ1</accession>
<dbReference type="InterPro" id="IPR007498">
    <property type="entry name" value="PqiA-like"/>
</dbReference>
<dbReference type="Proteomes" id="UP000278035">
    <property type="component" value="Chromosome"/>
</dbReference>
<dbReference type="OrthoDB" id="9800207at2"/>
<keyword evidence="3" id="KW-0997">Cell inner membrane</keyword>
<evidence type="ECO:0000256" key="1">
    <source>
        <dbReference type="ARBA" id="ARBA00004533"/>
    </source>
</evidence>
<evidence type="ECO:0000313" key="9">
    <source>
        <dbReference type="Proteomes" id="UP000278035"/>
    </source>
</evidence>
<evidence type="ECO:0000256" key="3">
    <source>
        <dbReference type="ARBA" id="ARBA00022519"/>
    </source>
</evidence>
<evidence type="ECO:0000256" key="4">
    <source>
        <dbReference type="ARBA" id="ARBA00022692"/>
    </source>
</evidence>
<feature type="transmembrane region" description="Helical" evidence="7">
    <location>
        <begin position="202"/>
        <end position="221"/>
    </location>
</feature>
<dbReference type="KEGG" id="slj:EGC82_09970"/>
<dbReference type="PANTHER" id="PTHR30462">
    <property type="entry name" value="INTERMEMBRANE TRANSPORT PROTEIN PQIB-RELATED"/>
    <property type="match status" value="1"/>
</dbReference>
<dbReference type="GO" id="GO:0005886">
    <property type="term" value="C:plasma membrane"/>
    <property type="evidence" value="ECO:0007669"/>
    <property type="project" value="UniProtKB-SubCell"/>
</dbReference>
<dbReference type="EMBL" id="CP034015">
    <property type="protein sequence ID" value="AZG73060.1"/>
    <property type="molecule type" value="Genomic_DNA"/>
</dbReference>
<evidence type="ECO:0000256" key="5">
    <source>
        <dbReference type="ARBA" id="ARBA00022989"/>
    </source>
</evidence>
<evidence type="ECO:0000313" key="8">
    <source>
        <dbReference type="EMBL" id="AZG73060.1"/>
    </source>
</evidence>
<keyword evidence="4 7" id="KW-0812">Transmembrane</keyword>
<evidence type="ECO:0000256" key="6">
    <source>
        <dbReference type="ARBA" id="ARBA00023136"/>
    </source>
</evidence>
<sequence length="237" mass="26051">MPNTPISATNNLSTTSEATVVDCNDVTTTKTQPHLQGQKIGLCLCPVCRKLNLTSNNHCRRCFSQLSNRNYASIQQSWALLITATILLVVANIYPITLLTNRGVVTNDTIFSGISHLVQTGMFPIAIIVFTASILVPWLKIIGLATYLTAISFNLPVSKRKLMVGFHIIEWIGRWSMLDLFVISLTVALVNMGQLLDAKPAPAATAFALVILLTQLAAKVLDTRLLWDRLEQSDDTN</sequence>
<keyword evidence="2" id="KW-1003">Cell membrane</keyword>
<reference evidence="9" key="1">
    <citation type="submission" date="2018-11" db="EMBL/GenBank/DDBJ databases">
        <title>Shewanella sp. M2.</title>
        <authorList>
            <person name="Hwang Y.J."/>
            <person name="Hwang C.Y."/>
        </authorList>
    </citation>
    <scope>NUCLEOTIDE SEQUENCE [LARGE SCALE GENOMIC DNA]</scope>
    <source>
        <strain evidence="9">LMG 19866</strain>
    </source>
</reference>
<evidence type="ECO:0000256" key="7">
    <source>
        <dbReference type="SAM" id="Phobius"/>
    </source>
</evidence>
<feature type="transmembrane region" description="Helical" evidence="7">
    <location>
        <begin position="78"/>
        <end position="98"/>
    </location>
</feature>
<name>A0A3G8LWJ1_9GAMM</name>
<gene>
    <name evidence="8" type="ORF">EGC82_09970</name>
</gene>
<keyword evidence="9" id="KW-1185">Reference proteome</keyword>
<keyword evidence="5 7" id="KW-1133">Transmembrane helix</keyword>
<dbReference type="PANTHER" id="PTHR30462:SF1">
    <property type="entry name" value="INTERMEMBRANE TRANSPORT PROTEIN YEBS"/>
    <property type="match status" value="1"/>
</dbReference>
<feature type="transmembrane region" description="Helical" evidence="7">
    <location>
        <begin position="178"/>
        <end position="196"/>
    </location>
</feature>
<proteinExistence type="predicted"/>
<feature type="transmembrane region" description="Helical" evidence="7">
    <location>
        <begin position="110"/>
        <end position="132"/>
    </location>
</feature>
<protein>
    <submittedName>
        <fullName evidence="8">Paraquat-inducible membrane protein A</fullName>
    </submittedName>
</protein>
<organism evidence="8 9">
    <name type="scientific">Shewanella livingstonensis</name>
    <dbReference type="NCBI Taxonomy" id="150120"/>
    <lineage>
        <taxon>Bacteria</taxon>
        <taxon>Pseudomonadati</taxon>
        <taxon>Pseudomonadota</taxon>
        <taxon>Gammaproteobacteria</taxon>
        <taxon>Alteromonadales</taxon>
        <taxon>Shewanellaceae</taxon>
        <taxon>Shewanella</taxon>
    </lineage>
</organism>
<keyword evidence="6 7" id="KW-0472">Membrane</keyword>
<comment type="subcellular location">
    <subcellularLocation>
        <location evidence="1">Cell inner membrane</location>
    </subcellularLocation>
</comment>
<dbReference type="RefSeq" id="WP_124730619.1">
    <property type="nucleotide sequence ID" value="NZ_CBCSKC010000027.1"/>
</dbReference>